<organism evidence="1 2">
    <name type="scientific">Prevotella bivia DSM 20514</name>
    <dbReference type="NCBI Taxonomy" id="868129"/>
    <lineage>
        <taxon>Bacteria</taxon>
        <taxon>Pseudomonadati</taxon>
        <taxon>Bacteroidota</taxon>
        <taxon>Bacteroidia</taxon>
        <taxon>Bacteroidales</taxon>
        <taxon>Prevotellaceae</taxon>
        <taxon>Prevotella</taxon>
    </lineage>
</organism>
<evidence type="ECO:0000313" key="1">
    <source>
        <dbReference type="EMBL" id="EIM33215.1"/>
    </source>
</evidence>
<gene>
    <name evidence="1" type="ORF">PrebiDRAFT_1513</name>
</gene>
<accession>I4ZAH3</accession>
<proteinExistence type="predicted"/>
<sequence>MNLNIELFVDEFGSGKQALQAWDMNGSLFFYAGIKETIPETAQQLMEKIKFYSQYIDVDDFKWTFTSEIPRDEPYISKLNEYINRHLKESTLCIAR</sequence>
<dbReference type="HOGENOM" id="CLU_2357357_0_0_10"/>
<dbReference type="AlphaFoldDB" id="I4ZAH3"/>
<dbReference type="EMBL" id="JH660660">
    <property type="protein sequence ID" value="EIM33215.1"/>
    <property type="molecule type" value="Genomic_DNA"/>
</dbReference>
<dbReference type="RefSeq" id="WP_004339803.1">
    <property type="nucleotide sequence ID" value="NZ_JH660660.1"/>
</dbReference>
<keyword evidence="2" id="KW-1185">Reference proteome</keyword>
<reference evidence="1 2" key="1">
    <citation type="submission" date="2012-02" db="EMBL/GenBank/DDBJ databases">
        <title>Improved High-Quality Draft genome of Prevotella bivia DSM 20514.</title>
        <authorList>
            <consortium name="US DOE Joint Genome Institute (JGI-PGF)"/>
            <person name="Lucas S."/>
            <person name="Copeland A."/>
            <person name="Lapidus A."/>
            <person name="Bruce D."/>
            <person name="Goodwin L."/>
            <person name="Pitluck S."/>
            <person name="Peters L."/>
            <person name="Mikhailova N."/>
            <person name="Munk A.C.C."/>
            <person name="Kyrpides N."/>
            <person name="Mavromatis K."/>
            <person name="Detter J.C."/>
            <person name="Han C."/>
            <person name="Land M."/>
            <person name="Hauser L."/>
            <person name="Markowitz V."/>
            <person name="Cheng J.-F."/>
            <person name="Hugenholtz P."/>
            <person name="Woyke T."/>
            <person name="Wu D."/>
            <person name="Gronow S."/>
            <person name="Wellnitz S."/>
            <person name="Brambilla E."/>
            <person name="Klenk H.-P."/>
            <person name="Eisen J.A."/>
        </authorList>
    </citation>
    <scope>NUCLEOTIDE SEQUENCE [LARGE SCALE GENOMIC DNA]</scope>
    <source>
        <strain evidence="1 2">DSM 20514</strain>
    </source>
</reference>
<protein>
    <submittedName>
        <fullName evidence="1">Uncharacterized protein</fullName>
    </submittedName>
</protein>
<dbReference type="GeneID" id="78531468"/>
<evidence type="ECO:0000313" key="2">
    <source>
        <dbReference type="Proteomes" id="UP000002786"/>
    </source>
</evidence>
<name>I4ZAH3_9BACT</name>
<dbReference type="Proteomes" id="UP000002786">
    <property type="component" value="Unassembled WGS sequence"/>
</dbReference>